<evidence type="ECO:0000256" key="1">
    <source>
        <dbReference type="SAM" id="MobiDB-lite"/>
    </source>
</evidence>
<comment type="caution">
    <text evidence="2">The sequence shown here is derived from an EMBL/GenBank/DDBJ whole genome shotgun (WGS) entry which is preliminary data.</text>
</comment>
<dbReference type="EMBL" id="RBNI01014964">
    <property type="protein sequence ID" value="RUP17807.1"/>
    <property type="molecule type" value="Genomic_DNA"/>
</dbReference>
<evidence type="ECO:0000313" key="3">
    <source>
        <dbReference type="Proteomes" id="UP000268093"/>
    </source>
</evidence>
<keyword evidence="3" id="KW-1185">Reference proteome</keyword>
<sequence length="207" mass="22615">VTGTVYLDRHAASSRDIHILAKTTHQQQIRPCHFTSTTRNRPSRSHCKALTKSSASRLLSASPSPTSSFPSKSTPPKPPPSSTPPSPRTFPVRPSLPLPPFRPRHHSPPFPLSTTFFPKQTSTRRAPSSRTARRPSSVCAIRTALSPSTSTTAGTASSSSRSRPGRRPNTCATRSLTPSRRHSSGTAYIVGLRRRMIDLRRRSSTLC</sequence>
<proteinExistence type="predicted"/>
<reference evidence="2 3" key="1">
    <citation type="journal article" date="2018" name="New Phytol.">
        <title>Phylogenomics of Endogonaceae and evolution of mycorrhizas within Mucoromycota.</title>
        <authorList>
            <person name="Chang Y."/>
            <person name="Desiro A."/>
            <person name="Na H."/>
            <person name="Sandor L."/>
            <person name="Lipzen A."/>
            <person name="Clum A."/>
            <person name="Barry K."/>
            <person name="Grigoriev I.V."/>
            <person name="Martin F.M."/>
            <person name="Stajich J.E."/>
            <person name="Smith M.E."/>
            <person name="Bonito G."/>
            <person name="Spatafora J.W."/>
        </authorList>
    </citation>
    <scope>NUCLEOTIDE SEQUENCE [LARGE SCALE GENOMIC DNA]</scope>
    <source>
        <strain evidence="2 3">GMNB39</strain>
    </source>
</reference>
<feature type="non-terminal residue" evidence="2">
    <location>
        <position position="207"/>
    </location>
</feature>
<protein>
    <submittedName>
        <fullName evidence="2">Uncharacterized protein</fullName>
    </submittedName>
</protein>
<evidence type="ECO:0000313" key="2">
    <source>
        <dbReference type="EMBL" id="RUP17807.1"/>
    </source>
</evidence>
<feature type="compositionally biased region" description="Low complexity" evidence="1">
    <location>
        <begin position="112"/>
        <end position="162"/>
    </location>
</feature>
<gene>
    <name evidence="2" type="ORF">BC936DRAFT_139414</name>
</gene>
<feature type="compositionally biased region" description="Pro residues" evidence="1">
    <location>
        <begin position="73"/>
        <end position="101"/>
    </location>
</feature>
<feature type="compositionally biased region" description="Low complexity" evidence="1">
    <location>
        <begin position="52"/>
        <end position="72"/>
    </location>
</feature>
<feature type="region of interest" description="Disordered" evidence="1">
    <location>
        <begin position="52"/>
        <end position="184"/>
    </location>
</feature>
<name>A0A433B9Y0_9FUNG</name>
<accession>A0A433B9Y0</accession>
<dbReference type="AlphaFoldDB" id="A0A433B9Y0"/>
<organism evidence="2 3">
    <name type="scientific">Jimgerdemannia flammicorona</name>
    <dbReference type="NCBI Taxonomy" id="994334"/>
    <lineage>
        <taxon>Eukaryota</taxon>
        <taxon>Fungi</taxon>
        <taxon>Fungi incertae sedis</taxon>
        <taxon>Mucoromycota</taxon>
        <taxon>Mucoromycotina</taxon>
        <taxon>Endogonomycetes</taxon>
        <taxon>Endogonales</taxon>
        <taxon>Endogonaceae</taxon>
        <taxon>Jimgerdemannia</taxon>
    </lineage>
</organism>
<feature type="non-terminal residue" evidence="2">
    <location>
        <position position="1"/>
    </location>
</feature>
<dbReference type="Proteomes" id="UP000268093">
    <property type="component" value="Unassembled WGS sequence"/>
</dbReference>